<accession>A0A182WP50</accession>
<proteinExistence type="predicted"/>
<dbReference type="AlphaFoldDB" id="A0A182WP50"/>
<evidence type="ECO:0000313" key="1">
    <source>
        <dbReference type="EnsemblMetazoa" id="AMIN014461-PA"/>
    </source>
</evidence>
<evidence type="ECO:0000313" key="2">
    <source>
        <dbReference type="Proteomes" id="UP000075920"/>
    </source>
</evidence>
<dbReference type="Proteomes" id="UP000075920">
    <property type="component" value="Unassembled WGS sequence"/>
</dbReference>
<dbReference type="VEuPathDB" id="VectorBase:AMIN014461"/>
<organism evidence="1 2">
    <name type="scientific">Anopheles minimus</name>
    <dbReference type="NCBI Taxonomy" id="112268"/>
    <lineage>
        <taxon>Eukaryota</taxon>
        <taxon>Metazoa</taxon>
        <taxon>Ecdysozoa</taxon>
        <taxon>Arthropoda</taxon>
        <taxon>Hexapoda</taxon>
        <taxon>Insecta</taxon>
        <taxon>Pterygota</taxon>
        <taxon>Neoptera</taxon>
        <taxon>Endopterygota</taxon>
        <taxon>Diptera</taxon>
        <taxon>Nematocera</taxon>
        <taxon>Culicoidea</taxon>
        <taxon>Culicidae</taxon>
        <taxon>Anophelinae</taxon>
        <taxon>Anopheles</taxon>
    </lineage>
</organism>
<reference evidence="2" key="1">
    <citation type="submission" date="2013-03" db="EMBL/GenBank/DDBJ databases">
        <title>The Genome Sequence of Anopheles minimus MINIMUS1.</title>
        <authorList>
            <consortium name="The Broad Institute Genomics Platform"/>
            <person name="Neafsey D.E."/>
            <person name="Walton C."/>
            <person name="Walker B."/>
            <person name="Young S.K."/>
            <person name="Zeng Q."/>
            <person name="Gargeya S."/>
            <person name="Fitzgerald M."/>
            <person name="Haas B."/>
            <person name="Abouelleil A."/>
            <person name="Allen A.W."/>
            <person name="Alvarado L."/>
            <person name="Arachchi H.M."/>
            <person name="Berlin A.M."/>
            <person name="Chapman S.B."/>
            <person name="Gainer-Dewar J."/>
            <person name="Goldberg J."/>
            <person name="Griggs A."/>
            <person name="Gujja S."/>
            <person name="Hansen M."/>
            <person name="Howarth C."/>
            <person name="Imamovic A."/>
            <person name="Ireland A."/>
            <person name="Larimer J."/>
            <person name="McCowan C."/>
            <person name="Murphy C."/>
            <person name="Pearson M."/>
            <person name="Poon T.W."/>
            <person name="Priest M."/>
            <person name="Roberts A."/>
            <person name="Saif S."/>
            <person name="Shea T."/>
            <person name="Sisk P."/>
            <person name="Sykes S."/>
            <person name="Wortman J."/>
            <person name="Nusbaum C."/>
            <person name="Birren B."/>
        </authorList>
    </citation>
    <scope>NUCLEOTIDE SEQUENCE [LARGE SCALE GENOMIC DNA]</scope>
    <source>
        <strain evidence="2">MINIMUS1</strain>
    </source>
</reference>
<reference evidence="1" key="2">
    <citation type="submission" date="2020-05" db="UniProtKB">
        <authorList>
            <consortium name="EnsemblMetazoa"/>
        </authorList>
    </citation>
    <scope>IDENTIFICATION</scope>
    <source>
        <strain evidence="1">MINIMUS1</strain>
    </source>
</reference>
<dbReference type="EnsemblMetazoa" id="AMIN014461-RA">
    <property type="protein sequence ID" value="AMIN014461-PA"/>
    <property type="gene ID" value="AMIN014461"/>
</dbReference>
<name>A0A182WP50_9DIPT</name>
<dbReference type="EnsemblMetazoa" id="AMIN014461-RB">
    <property type="protein sequence ID" value="AMIN014461-PB"/>
    <property type="gene ID" value="AMIN014461"/>
</dbReference>
<protein>
    <submittedName>
        <fullName evidence="1">Uncharacterized protein</fullName>
    </submittedName>
</protein>
<sequence length="54" mass="5980">MQAAIKAAMDSCCTTGVTVAPGNRFDACAEYEHVRNCFDGVNILLVFRKTRRNN</sequence>
<keyword evidence="2" id="KW-1185">Reference proteome</keyword>